<reference evidence="2" key="1">
    <citation type="submission" date="2020-07" db="EMBL/GenBank/DDBJ databases">
        <authorList>
            <person name="Lin J."/>
        </authorList>
    </citation>
    <scope>NUCLEOTIDE SEQUENCE</scope>
</reference>
<proteinExistence type="predicted"/>
<organism evidence="2">
    <name type="scientific">Ananas comosus var. bracteatus</name>
    <name type="common">red pineapple</name>
    <dbReference type="NCBI Taxonomy" id="296719"/>
    <lineage>
        <taxon>Eukaryota</taxon>
        <taxon>Viridiplantae</taxon>
        <taxon>Streptophyta</taxon>
        <taxon>Embryophyta</taxon>
        <taxon>Tracheophyta</taxon>
        <taxon>Spermatophyta</taxon>
        <taxon>Magnoliopsida</taxon>
        <taxon>Liliopsida</taxon>
        <taxon>Poales</taxon>
        <taxon>Bromeliaceae</taxon>
        <taxon>Bromelioideae</taxon>
        <taxon>Ananas</taxon>
    </lineage>
</organism>
<evidence type="ECO:0000313" key="2">
    <source>
        <dbReference type="EMBL" id="CAD1825465.1"/>
    </source>
</evidence>
<gene>
    <name evidence="2" type="ORF">CB5_LOCUS8676</name>
</gene>
<feature type="region of interest" description="Disordered" evidence="1">
    <location>
        <begin position="1"/>
        <end position="88"/>
    </location>
</feature>
<feature type="compositionally biased region" description="Basic residues" evidence="1">
    <location>
        <begin position="57"/>
        <end position="72"/>
    </location>
</feature>
<name>A0A6V7P3Q1_ANACO</name>
<evidence type="ECO:0000256" key="1">
    <source>
        <dbReference type="SAM" id="MobiDB-lite"/>
    </source>
</evidence>
<sequence>MGSEIDGHDSPPPPQIRVSAASNGGVDDDNDDEECATPKGEEYKIKAPKSPPQPPVKPRRRLLLPLPKRRLRSQSLTPPSPLPPRRRFRVVPDDDLDLAAIFVPSLRRSESEQVNPPFPPQFF</sequence>
<protein>
    <submittedName>
        <fullName evidence="2">Uncharacterized protein</fullName>
    </submittedName>
</protein>
<dbReference type="AlphaFoldDB" id="A0A6V7P3Q1"/>
<dbReference type="EMBL" id="LR862145">
    <property type="protein sequence ID" value="CAD1825465.1"/>
    <property type="molecule type" value="Genomic_DNA"/>
</dbReference>
<feature type="compositionally biased region" description="Acidic residues" evidence="1">
    <location>
        <begin position="26"/>
        <end position="35"/>
    </location>
</feature>
<accession>A0A6V7P3Q1</accession>